<dbReference type="SUPFAM" id="SSF46977">
    <property type="entry name" value="Succinate dehydrogenase/fumarate reductase flavoprotein C-terminal domain"/>
    <property type="match status" value="1"/>
</dbReference>
<dbReference type="Gene3D" id="1.20.58.100">
    <property type="entry name" value="Fumarate reductase/succinate dehydrogenase flavoprotein-like, C-terminal domain"/>
    <property type="match status" value="1"/>
</dbReference>
<dbReference type="PANTHER" id="PTHR11632">
    <property type="entry name" value="SUCCINATE DEHYDROGENASE 2 FLAVOPROTEIN SUBUNIT"/>
    <property type="match status" value="1"/>
</dbReference>
<feature type="coiled-coil region" evidence="3">
    <location>
        <begin position="501"/>
        <end position="528"/>
    </location>
</feature>
<evidence type="ECO:0000259" key="4">
    <source>
        <dbReference type="Pfam" id="PF00890"/>
    </source>
</evidence>
<feature type="domain" description="FAD-dependent oxidoreductase 2 FAD-binding" evidence="4">
    <location>
        <begin position="10"/>
        <end position="430"/>
    </location>
</feature>
<dbReference type="InterPro" id="IPR030664">
    <property type="entry name" value="SdhA/FrdA/AprA"/>
</dbReference>
<feature type="domain" description="Fumarate reductase/succinate dehydrogenase flavoprotein-like C-terminal" evidence="5">
    <location>
        <begin position="488"/>
        <end position="587"/>
    </location>
</feature>
<evidence type="ECO:0000259" key="5">
    <source>
        <dbReference type="Pfam" id="PF02910"/>
    </source>
</evidence>
<evidence type="ECO:0000256" key="1">
    <source>
        <dbReference type="ARBA" id="ARBA00022630"/>
    </source>
</evidence>
<dbReference type="PANTHER" id="PTHR11632:SF51">
    <property type="entry name" value="SUCCINATE DEHYDROGENASE [UBIQUINONE] FLAVOPROTEIN SUBUNIT, MITOCHONDRIAL"/>
    <property type="match status" value="1"/>
</dbReference>
<dbReference type="InterPro" id="IPR027477">
    <property type="entry name" value="Succ_DH/fumarate_Rdtase_cat_sf"/>
</dbReference>
<accession>A0ABW5FYZ0</accession>
<evidence type="ECO:0000256" key="2">
    <source>
        <dbReference type="ARBA" id="ARBA00023002"/>
    </source>
</evidence>
<keyword evidence="2" id="KW-0560">Oxidoreductase</keyword>
<dbReference type="Gene3D" id="3.90.700.10">
    <property type="entry name" value="Succinate dehydrogenase/fumarate reductase flavoprotein, catalytic domain"/>
    <property type="match status" value="1"/>
</dbReference>
<evidence type="ECO:0000313" key="6">
    <source>
        <dbReference type="EMBL" id="MFD2418742.1"/>
    </source>
</evidence>
<dbReference type="Pfam" id="PF02910">
    <property type="entry name" value="Succ_DH_flav_C"/>
    <property type="match status" value="1"/>
</dbReference>
<dbReference type="EMBL" id="JBHUKR010000009">
    <property type="protein sequence ID" value="MFD2418742.1"/>
    <property type="molecule type" value="Genomic_DNA"/>
</dbReference>
<reference evidence="7" key="1">
    <citation type="journal article" date="2019" name="Int. J. Syst. Evol. Microbiol.">
        <title>The Global Catalogue of Microorganisms (GCM) 10K type strain sequencing project: providing services to taxonomists for standard genome sequencing and annotation.</title>
        <authorList>
            <consortium name="The Broad Institute Genomics Platform"/>
            <consortium name="The Broad Institute Genome Sequencing Center for Infectious Disease"/>
            <person name="Wu L."/>
            <person name="Ma J."/>
        </authorList>
    </citation>
    <scope>NUCLEOTIDE SEQUENCE [LARGE SCALE GENOMIC DNA]</scope>
    <source>
        <strain evidence="7">CGMCC 4.7645</strain>
    </source>
</reference>
<proteinExistence type="predicted"/>
<name>A0ABW5FYZ0_9PSEU</name>
<dbReference type="Pfam" id="PF00890">
    <property type="entry name" value="FAD_binding_2"/>
    <property type="match status" value="1"/>
</dbReference>
<dbReference type="SUPFAM" id="SSF51905">
    <property type="entry name" value="FAD/NAD(P)-binding domain"/>
    <property type="match status" value="1"/>
</dbReference>
<dbReference type="RefSeq" id="WP_378266747.1">
    <property type="nucleotide sequence ID" value="NZ_JBHUKR010000009.1"/>
</dbReference>
<dbReference type="InterPro" id="IPR015939">
    <property type="entry name" value="Fum_Rdtase/Succ_DH_flav-like_C"/>
</dbReference>
<dbReference type="Gene3D" id="3.50.50.60">
    <property type="entry name" value="FAD/NAD(P)-binding domain"/>
    <property type="match status" value="1"/>
</dbReference>
<sequence length="633" mass="69711">MTEVERHSYDVVVIGAGGAGLRAVIEARQRGLSVAVVCKSLFGKAHTVMAEGGCAASMGNANPNDNWQVHFRDTMRGGKFLNNWRMAELHAKEAPDRVWELETYGALFDRTADGRISQRNFGGHTYPRLAHVGDRTGLELIRTMQQKIVSLQQEDFKTHGDYEAKLKVFAECTITELMTDEEGRISGAFGYWRESGRFILFEAPAVVLATGGIGKSFKVTSNSWEYTGDGHALALRAGATLINMEFVQFHPTGMVWPPSVKGILVTEGVRGDGGVLKNSEGKRFMFEYVPDVFKGQYADSEEEADRWYTDQENNRRTPDLLPRDEVARAINSEVKAGRGSPHGGVFLDIASRLTPEEIKKRLPSMYHQFKELADVDITAEPMEVGPTCHYVMGGIEVDPDTGSSTVPGLFAAGECSGGMHGSNRLGGNSLSDLLVFGRRAGLGAASYVDSLESRPAVAQSAVDSAARTAVVPFDPPAEGAAENPYTLHSELQQTMNDLVGIIRKADEISRALAKLEEIKKRVRNVTVEGHRQFNPGWHLALDLRNMLMVSECVARAALLRTESRGGHTRDDHPQMDSNWRNKLLVCTVDGEDVIVTPKDQEPMRQDLLELFELGELEKYYTEGELASHPGRQA</sequence>
<evidence type="ECO:0000313" key="7">
    <source>
        <dbReference type="Proteomes" id="UP001597417"/>
    </source>
</evidence>
<organism evidence="6 7">
    <name type="scientific">Amycolatopsis pigmentata</name>
    <dbReference type="NCBI Taxonomy" id="450801"/>
    <lineage>
        <taxon>Bacteria</taxon>
        <taxon>Bacillati</taxon>
        <taxon>Actinomycetota</taxon>
        <taxon>Actinomycetes</taxon>
        <taxon>Pseudonocardiales</taxon>
        <taxon>Pseudonocardiaceae</taxon>
        <taxon>Amycolatopsis</taxon>
    </lineage>
</organism>
<dbReference type="PIRSF" id="PIRSF000171">
    <property type="entry name" value="SDHA_APRA_LASPO"/>
    <property type="match status" value="1"/>
</dbReference>
<dbReference type="InterPro" id="IPR003953">
    <property type="entry name" value="FAD-dep_OxRdtase_2_FAD-bd"/>
</dbReference>
<dbReference type="NCBIfam" id="NF005866">
    <property type="entry name" value="PRK07803.1"/>
    <property type="match status" value="1"/>
</dbReference>
<protein>
    <submittedName>
        <fullName evidence="6">Fumarate reductase/succinate dehydrogenase flavoprotein subunit</fullName>
    </submittedName>
</protein>
<keyword evidence="3" id="KW-0175">Coiled coil</keyword>
<dbReference type="Proteomes" id="UP001597417">
    <property type="component" value="Unassembled WGS sequence"/>
</dbReference>
<dbReference type="InterPro" id="IPR037099">
    <property type="entry name" value="Fum_R/Succ_DH_flav-like_C_sf"/>
</dbReference>
<dbReference type="PRINTS" id="PR00368">
    <property type="entry name" value="FADPNR"/>
</dbReference>
<keyword evidence="1" id="KW-0285">Flavoprotein</keyword>
<dbReference type="SUPFAM" id="SSF56425">
    <property type="entry name" value="Succinate dehydrogenase/fumarate reductase flavoprotein, catalytic domain"/>
    <property type="match status" value="1"/>
</dbReference>
<comment type="caution">
    <text evidence="6">The sequence shown here is derived from an EMBL/GenBank/DDBJ whole genome shotgun (WGS) entry which is preliminary data.</text>
</comment>
<evidence type="ECO:0000256" key="3">
    <source>
        <dbReference type="SAM" id="Coils"/>
    </source>
</evidence>
<dbReference type="InterPro" id="IPR036188">
    <property type="entry name" value="FAD/NAD-bd_sf"/>
</dbReference>
<gene>
    <name evidence="6" type="ORF">ACFSXZ_20660</name>
</gene>
<keyword evidence="7" id="KW-1185">Reference proteome</keyword>